<evidence type="ECO:0000313" key="8">
    <source>
        <dbReference type="EMBL" id="NEB21855.1"/>
    </source>
</evidence>
<dbReference type="PANTHER" id="PTHR43619">
    <property type="entry name" value="S-ADENOSYL-L-METHIONINE-DEPENDENT METHYLTRANSFERASE YKTD-RELATED"/>
    <property type="match status" value="1"/>
</dbReference>
<dbReference type="PANTHER" id="PTHR43619:SF2">
    <property type="entry name" value="S-ADENOSYL-L-METHIONINE-DEPENDENT METHYLTRANSFERASES SUPERFAMILY PROTEIN"/>
    <property type="match status" value="1"/>
</dbReference>
<evidence type="ECO:0000256" key="2">
    <source>
        <dbReference type="ARBA" id="ARBA00008138"/>
    </source>
</evidence>
<evidence type="ECO:0000256" key="1">
    <source>
        <dbReference type="ARBA" id="ARBA00003907"/>
    </source>
</evidence>
<feature type="compositionally biased region" description="Low complexity" evidence="7">
    <location>
        <begin position="9"/>
        <end position="21"/>
    </location>
</feature>
<dbReference type="InterPro" id="IPR029063">
    <property type="entry name" value="SAM-dependent_MTases_sf"/>
</dbReference>
<dbReference type="SUPFAM" id="SSF53335">
    <property type="entry name" value="S-adenosyl-L-methionine-dependent methyltransferases"/>
    <property type="match status" value="1"/>
</dbReference>
<evidence type="ECO:0000256" key="4">
    <source>
        <dbReference type="ARBA" id="ARBA00022679"/>
    </source>
</evidence>
<evidence type="ECO:0000256" key="3">
    <source>
        <dbReference type="ARBA" id="ARBA00022603"/>
    </source>
</evidence>
<dbReference type="Proteomes" id="UP000469545">
    <property type="component" value="Unassembled WGS sequence"/>
</dbReference>
<dbReference type="InterPro" id="IPR007213">
    <property type="entry name" value="Ppm1/Ppm2/Tcmp"/>
</dbReference>
<accession>A0A6N9UVV3</accession>
<dbReference type="AlphaFoldDB" id="A0A6N9UVV3"/>
<protein>
    <recommendedName>
        <fullName evidence="6">S-adenosyl-L-methionine-dependent methyltransferase</fullName>
        <ecNumber evidence="6">2.1.1.-</ecNumber>
    </recommendedName>
</protein>
<keyword evidence="5 6" id="KW-0949">S-adenosyl-L-methionine</keyword>
<dbReference type="Gene3D" id="3.40.50.150">
    <property type="entry name" value="Vaccinia Virus protein VP39"/>
    <property type="match status" value="1"/>
</dbReference>
<keyword evidence="4 8" id="KW-0808">Transferase</keyword>
<comment type="caution">
    <text evidence="8">The sequence shown here is derived from an EMBL/GenBank/DDBJ whole genome shotgun (WGS) entry which is preliminary data.</text>
</comment>
<dbReference type="GO" id="GO:0008168">
    <property type="term" value="F:methyltransferase activity"/>
    <property type="evidence" value="ECO:0007669"/>
    <property type="project" value="UniProtKB-UniRule"/>
</dbReference>
<dbReference type="EC" id="2.1.1.-" evidence="6"/>
<organism evidence="8 9">
    <name type="scientific">Streptomyces coelicoflavus</name>
    <dbReference type="NCBI Taxonomy" id="285562"/>
    <lineage>
        <taxon>Bacteria</taxon>
        <taxon>Bacillati</taxon>
        <taxon>Actinomycetota</taxon>
        <taxon>Actinomycetes</taxon>
        <taxon>Kitasatosporales</taxon>
        <taxon>Streptomycetaceae</taxon>
        <taxon>Streptomyces</taxon>
    </lineage>
</organism>
<dbReference type="RefSeq" id="WP_164143302.1">
    <property type="nucleotide sequence ID" value="NZ_JAAGMB010000848.1"/>
</dbReference>
<reference evidence="8 9" key="1">
    <citation type="submission" date="2020-01" db="EMBL/GenBank/DDBJ databases">
        <title>Insect and environment-associated Actinomycetes.</title>
        <authorList>
            <person name="Currrie C."/>
            <person name="Chevrette M."/>
            <person name="Carlson C."/>
            <person name="Stubbendieck R."/>
            <person name="Wendt-Pienkowski E."/>
        </authorList>
    </citation>
    <scope>NUCLEOTIDE SEQUENCE [LARGE SCALE GENOMIC DNA]</scope>
    <source>
        <strain evidence="8 9">SID14172</strain>
    </source>
</reference>
<evidence type="ECO:0000313" key="9">
    <source>
        <dbReference type="Proteomes" id="UP000469545"/>
    </source>
</evidence>
<dbReference type="NCBIfam" id="TIGR00027">
    <property type="entry name" value="mthyl_TIGR00027"/>
    <property type="match status" value="1"/>
</dbReference>
<keyword evidence="3 6" id="KW-0489">Methyltransferase</keyword>
<dbReference type="Pfam" id="PF04072">
    <property type="entry name" value="LCM"/>
    <property type="match status" value="1"/>
</dbReference>
<dbReference type="InterPro" id="IPR011610">
    <property type="entry name" value="SAM_mthyl_Trfase_ML2640-like"/>
</dbReference>
<sequence length="298" mass="32075">MPESTRPQSATARRSPSVPAARAPEGLSHAALWTAAAHAAEALRPTPYVLDPWAADFLHAARFQGGPPGDGPMQRLLPDWQVVRSRFFDDYLLSAARSGCRQVVVLGPGLDTRAFRLQWPTGVHLFEVEVPSVLAFKEPVLDGSPVTCGRRTTVGADVTGAWGEALVAAGFDPARPTAWLCEAPLYFLRPGQVAAVVTTMTELSADGSTFGAECVNSRAVDSPLVAPFLNALATIGAAWNWQLAEPEEWWAEYGWEARVADLFTLPYAMERLALYLPLVGEAAAKCAFLTTGTLRGTR</sequence>
<comment type="function">
    <text evidence="1 6">Exhibits S-adenosyl-L-methionine-dependent methyltransferase activity.</text>
</comment>
<evidence type="ECO:0000256" key="6">
    <source>
        <dbReference type="RuleBase" id="RU362030"/>
    </source>
</evidence>
<feature type="region of interest" description="Disordered" evidence="7">
    <location>
        <begin position="1"/>
        <end position="21"/>
    </location>
</feature>
<evidence type="ECO:0000256" key="5">
    <source>
        <dbReference type="ARBA" id="ARBA00022691"/>
    </source>
</evidence>
<dbReference type="GO" id="GO:0032259">
    <property type="term" value="P:methylation"/>
    <property type="evidence" value="ECO:0007669"/>
    <property type="project" value="UniProtKB-KW"/>
</dbReference>
<gene>
    <name evidence="8" type="ORF">G3I46_36075</name>
</gene>
<evidence type="ECO:0000256" key="7">
    <source>
        <dbReference type="SAM" id="MobiDB-lite"/>
    </source>
</evidence>
<name>A0A6N9UVV3_9ACTN</name>
<proteinExistence type="inferred from homology"/>
<keyword evidence="9" id="KW-1185">Reference proteome</keyword>
<comment type="similarity">
    <text evidence="2 6">Belongs to the UPF0677 family.</text>
</comment>
<dbReference type="EMBL" id="JAAGMB010000848">
    <property type="protein sequence ID" value="NEB21855.1"/>
    <property type="molecule type" value="Genomic_DNA"/>
</dbReference>